<dbReference type="InterPro" id="IPR002020">
    <property type="entry name" value="Citrate_synthase"/>
</dbReference>
<dbReference type="KEGG" id="cox:E0W60_34585"/>
<dbReference type="PANTHER" id="PTHR11739:SF4">
    <property type="entry name" value="CITRATE SYNTHASE, PEROXISOMAL"/>
    <property type="match status" value="1"/>
</dbReference>
<dbReference type="InterPro" id="IPR036969">
    <property type="entry name" value="Citrate_synthase_sf"/>
</dbReference>
<evidence type="ECO:0000256" key="2">
    <source>
        <dbReference type="ARBA" id="ARBA00010566"/>
    </source>
</evidence>
<comment type="similarity">
    <text evidence="2">Belongs to the citrate synthase family.</text>
</comment>
<accession>A0A4P7LU91</accession>
<evidence type="ECO:0000313" key="6">
    <source>
        <dbReference type="EMBL" id="QBY56187.1"/>
    </source>
</evidence>
<dbReference type="CDD" id="cd06102">
    <property type="entry name" value="citrate_synt_like_2"/>
    <property type="match status" value="1"/>
</dbReference>
<comment type="pathway">
    <text evidence="1">Carbohydrate metabolism; tricarboxylic acid cycle; isocitrate from oxaloacetate: step 1/2.</text>
</comment>
<gene>
    <name evidence="6" type="ORF">E0W60_34585</name>
</gene>
<dbReference type="GO" id="GO:0006099">
    <property type="term" value="P:tricarboxylic acid cycle"/>
    <property type="evidence" value="ECO:0007669"/>
    <property type="project" value="UniProtKB-UniPathway"/>
</dbReference>
<dbReference type="EC" id="2.3.3.16" evidence="3"/>
<dbReference type="SUPFAM" id="SSF48256">
    <property type="entry name" value="Citrate synthase"/>
    <property type="match status" value="1"/>
</dbReference>
<evidence type="ECO:0000256" key="1">
    <source>
        <dbReference type="ARBA" id="ARBA00004751"/>
    </source>
</evidence>
<dbReference type="Pfam" id="PF12728">
    <property type="entry name" value="HTH_17"/>
    <property type="match status" value="1"/>
</dbReference>
<dbReference type="InterPro" id="IPR016143">
    <property type="entry name" value="Citrate_synth-like_sm_a-sub"/>
</dbReference>
<dbReference type="EMBL" id="CP038639">
    <property type="protein sequence ID" value="QBY56187.1"/>
    <property type="molecule type" value="Genomic_DNA"/>
</dbReference>
<organism evidence="6 7">
    <name type="scientific">Cupriavidus oxalaticus</name>
    <dbReference type="NCBI Taxonomy" id="96344"/>
    <lineage>
        <taxon>Bacteria</taxon>
        <taxon>Pseudomonadati</taxon>
        <taxon>Pseudomonadota</taxon>
        <taxon>Betaproteobacteria</taxon>
        <taxon>Burkholderiales</taxon>
        <taxon>Burkholderiaceae</taxon>
        <taxon>Cupriavidus</taxon>
    </lineage>
</organism>
<dbReference type="Gene3D" id="1.10.580.10">
    <property type="entry name" value="Citrate Synthase, domain 1"/>
    <property type="match status" value="1"/>
</dbReference>
<geneLocation type="plasmid" evidence="6">
    <name>unnamed4</name>
</geneLocation>
<sequence>MAIDTTAPLGSSDGIYVTAQEAAGMLNVSVSTLYTYVSRKNIRTHKTRGSRVSRYLRSDIEQIKTGIAPASSREAAPGLTGTSAITLMTEKGSFYRGTSAIHLAEHATLEEVARLLWDAGDFDPFDGLMPITTPANLDVLLKACASYSALDRAMMLLPAIEASNPRAHDLSKQGFLRSGADVMRWFAAWMLRQATPAKGPLHRYIGQTTKCGPKLEDAVRRVLVLSADQALHPATYVARAAASTGATPYRCVIAGLSAVMGKRLPAVRVSSFARFMAEIEKASDPTEPVKTRVRGSEDVPGFGFSPFAVPDPRSAALLSSLRTLLAADRHFARFERAIDLASELTGQQPDFAFLAAFVNRRIGAEPDANLVRLARIAGWIAHAWEQQNEMPLVRWKVNYNGILPP</sequence>
<reference evidence="6 7" key="1">
    <citation type="submission" date="2019-03" db="EMBL/GenBank/DDBJ databases">
        <title>Efficiently degradation of phenoxyalkanoic acid herbicides by Cupriavidus oxalaticus strain X32.</title>
        <authorList>
            <person name="Sheng X."/>
        </authorList>
    </citation>
    <scope>NUCLEOTIDE SEQUENCE [LARGE SCALE GENOMIC DNA]</scope>
    <source>
        <strain evidence="6 7">X32</strain>
        <plasmid evidence="6 7">unnamed4</plasmid>
    </source>
</reference>
<evidence type="ECO:0000259" key="5">
    <source>
        <dbReference type="Pfam" id="PF12728"/>
    </source>
</evidence>
<dbReference type="OrthoDB" id="9800864at2"/>
<proteinExistence type="inferred from homology"/>
<dbReference type="GO" id="GO:0005829">
    <property type="term" value="C:cytosol"/>
    <property type="evidence" value="ECO:0007669"/>
    <property type="project" value="TreeGrafter"/>
</dbReference>
<dbReference type="Proteomes" id="UP000295294">
    <property type="component" value="Plasmid unnamed4"/>
</dbReference>
<dbReference type="InterPro" id="IPR016142">
    <property type="entry name" value="Citrate_synth-like_lrg_a-sub"/>
</dbReference>
<evidence type="ECO:0000313" key="7">
    <source>
        <dbReference type="Proteomes" id="UP000295294"/>
    </source>
</evidence>
<dbReference type="InterPro" id="IPR041657">
    <property type="entry name" value="HTH_17"/>
</dbReference>
<dbReference type="RefSeq" id="WP_135707352.1">
    <property type="nucleotide sequence ID" value="NZ_CP038639.1"/>
</dbReference>
<dbReference type="PANTHER" id="PTHR11739">
    <property type="entry name" value="CITRATE SYNTHASE"/>
    <property type="match status" value="1"/>
</dbReference>
<protein>
    <recommendedName>
        <fullName evidence="3">citrate synthase (unknown stereospecificity)</fullName>
        <ecNumber evidence="3">2.3.3.16</ecNumber>
    </recommendedName>
</protein>
<dbReference type="GO" id="GO:0036440">
    <property type="term" value="F:citrate synthase activity"/>
    <property type="evidence" value="ECO:0007669"/>
    <property type="project" value="UniProtKB-EC"/>
</dbReference>
<keyword evidence="6" id="KW-0614">Plasmid</keyword>
<feature type="domain" description="Helix-turn-helix" evidence="5">
    <location>
        <begin position="16"/>
        <end position="62"/>
    </location>
</feature>
<dbReference type="GO" id="GO:0005975">
    <property type="term" value="P:carbohydrate metabolic process"/>
    <property type="evidence" value="ECO:0007669"/>
    <property type="project" value="TreeGrafter"/>
</dbReference>
<evidence type="ECO:0000256" key="3">
    <source>
        <dbReference type="ARBA" id="ARBA00012972"/>
    </source>
</evidence>
<name>A0A4P7LU91_9BURK</name>
<dbReference type="AlphaFoldDB" id="A0A4P7LU91"/>
<keyword evidence="4" id="KW-0808">Transferase</keyword>
<dbReference type="Gene3D" id="1.10.230.10">
    <property type="entry name" value="Cytochrome P450-Terp, domain 2"/>
    <property type="match status" value="1"/>
</dbReference>
<dbReference type="UniPathway" id="UPA00223">
    <property type="reaction ID" value="UER00717"/>
</dbReference>
<dbReference type="Pfam" id="PF00285">
    <property type="entry name" value="Citrate_synt"/>
    <property type="match status" value="1"/>
</dbReference>
<evidence type="ECO:0000256" key="4">
    <source>
        <dbReference type="ARBA" id="ARBA00022679"/>
    </source>
</evidence>